<evidence type="ECO:0008006" key="4">
    <source>
        <dbReference type="Google" id="ProtNLM"/>
    </source>
</evidence>
<sequence length="127" mass="14807">MKKTETPTTGNQRQWYNRDNVTFMRYCIEKSCGYHLAPSTLHHRVGHERKEDFLRAPASQSSQETNQFEMGEKKRRRVLARPWCHFYSSDTRPRRKDPGLGGNRFKEDRPSPTPGPLTLTGASDQRL</sequence>
<feature type="compositionally biased region" description="Polar residues" evidence="1">
    <location>
        <begin position="58"/>
        <end position="68"/>
    </location>
</feature>
<dbReference type="AlphaFoldDB" id="A0AAV4F557"/>
<evidence type="ECO:0000313" key="2">
    <source>
        <dbReference type="EMBL" id="GFR67818.1"/>
    </source>
</evidence>
<keyword evidence="3" id="KW-1185">Reference proteome</keyword>
<proteinExistence type="predicted"/>
<accession>A0AAV4F557</accession>
<name>A0AAV4F557_9GAST</name>
<evidence type="ECO:0000313" key="3">
    <source>
        <dbReference type="Proteomes" id="UP000762676"/>
    </source>
</evidence>
<comment type="caution">
    <text evidence="2">The sequence shown here is derived from an EMBL/GenBank/DDBJ whole genome shotgun (WGS) entry which is preliminary data.</text>
</comment>
<gene>
    <name evidence="2" type="ORF">ElyMa_003716500</name>
</gene>
<feature type="region of interest" description="Disordered" evidence="1">
    <location>
        <begin position="54"/>
        <end position="74"/>
    </location>
</feature>
<reference evidence="2 3" key="1">
    <citation type="journal article" date="2021" name="Elife">
        <title>Chloroplast acquisition without the gene transfer in kleptoplastic sea slugs, Plakobranchus ocellatus.</title>
        <authorList>
            <person name="Maeda T."/>
            <person name="Takahashi S."/>
            <person name="Yoshida T."/>
            <person name="Shimamura S."/>
            <person name="Takaki Y."/>
            <person name="Nagai Y."/>
            <person name="Toyoda A."/>
            <person name="Suzuki Y."/>
            <person name="Arimoto A."/>
            <person name="Ishii H."/>
            <person name="Satoh N."/>
            <person name="Nishiyama T."/>
            <person name="Hasebe M."/>
            <person name="Maruyama T."/>
            <person name="Minagawa J."/>
            <person name="Obokata J."/>
            <person name="Shigenobu S."/>
        </authorList>
    </citation>
    <scope>NUCLEOTIDE SEQUENCE [LARGE SCALE GENOMIC DNA]</scope>
</reference>
<organism evidence="2 3">
    <name type="scientific">Elysia marginata</name>
    <dbReference type="NCBI Taxonomy" id="1093978"/>
    <lineage>
        <taxon>Eukaryota</taxon>
        <taxon>Metazoa</taxon>
        <taxon>Spiralia</taxon>
        <taxon>Lophotrochozoa</taxon>
        <taxon>Mollusca</taxon>
        <taxon>Gastropoda</taxon>
        <taxon>Heterobranchia</taxon>
        <taxon>Euthyneura</taxon>
        <taxon>Panpulmonata</taxon>
        <taxon>Sacoglossa</taxon>
        <taxon>Placobranchoidea</taxon>
        <taxon>Plakobranchidae</taxon>
        <taxon>Elysia</taxon>
    </lineage>
</organism>
<evidence type="ECO:0000256" key="1">
    <source>
        <dbReference type="SAM" id="MobiDB-lite"/>
    </source>
</evidence>
<feature type="region of interest" description="Disordered" evidence="1">
    <location>
        <begin position="88"/>
        <end position="127"/>
    </location>
</feature>
<dbReference type="Proteomes" id="UP000762676">
    <property type="component" value="Unassembled WGS sequence"/>
</dbReference>
<protein>
    <recommendedName>
        <fullName evidence="4">C2H2-type domain-containing protein</fullName>
    </recommendedName>
</protein>
<dbReference type="EMBL" id="BMAT01007617">
    <property type="protein sequence ID" value="GFR67818.1"/>
    <property type="molecule type" value="Genomic_DNA"/>
</dbReference>